<accession>D7BGB8</accession>
<evidence type="ECO:0000256" key="3">
    <source>
        <dbReference type="ARBA" id="ARBA00023002"/>
    </source>
</evidence>
<protein>
    <submittedName>
        <fullName evidence="9">DSBA oxidoreductase</fullName>
    </submittedName>
</protein>
<dbReference type="InterPro" id="IPR013766">
    <property type="entry name" value="Thioredoxin_domain"/>
</dbReference>
<feature type="transmembrane region" description="Helical" evidence="7">
    <location>
        <begin position="12"/>
        <end position="31"/>
    </location>
</feature>
<gene>
    <name evidence="9" type="ordered locus">Mesil_1857</name>
</gene>
<evidence type="ECO:0000313" key="10">
    <source>
        <dbReference type="Proteomes" id="UP000001916"/>
    </source>
</evidence>
<evidence type="ECO:0000259" key="8">
    <source>
        <dbReference type="PROSITE" id="PS51352"/>
    </source>
</evidence>
<dbReference type="KEGG" id="msv:Mesil_1857"/>
<dbReference type="eggNOG" id="COG1651">
    <property type="taxonomic scope" value="Bacteria"/>
</dbReference>
<dbReference type="PROSITE" id="PS51352">
    <property type="entry name" value="THIOREDOXIN_2"/>
    <property type="match status" value="1"/>
</dbReference>
<keyword evidence="2" id="KW-0732">Signal</keyword>
<keyword evidence="7" id="KW-0472">Membrane</keyword>
<evidence type="ECO:0000256" key="1">
    <source>
        <dbReference type="ARBA" id="ARBA00005791"/>
    </source>
</evidence>
<evidence type="ECO:0000256" key="5">
    <source>
        <dbReference type="ARBA" id="ARBA00023284"/>
    </source>
</evidence>
<dbReference type="PANTHER" id="PTHR13887:SF14">
    <property type="entry name" value="DISULFIDE BOND FORMATION PROTEIN D"/>
    <property type="match status" value="1"/>
</dbReference>
<dbReference type="InterPro" id="IPR036249">
    <property type="entry name" value="Thioredoxin-like_sf"/>
</dbReference>
<keyword evidence="7" id="KW-0812">Transmembrane</keyword>
<dbReference type="SUPFAM" id="SSF52833">
    <property type="entry name" value="Thioredoxin-like"/>
    <property type="match status" value="1"/>
</dbReference>
<dbReference type="HOGENOM" id="CLU_000288_47_1_0"/>
<evidence type="ECO:0000256" key="7">
    <source>
        <dbReference type="SAM" id="Phobius"/>
    </source>
</evidence>
<proteinExistence type="inferred from homology"/>
<comment type="similarity">
    <text evidence="1">Belongs to the thioredoxin family. DsbA subfamily.</text>
</comment>
<keyword evidence="7" id="KW-1133">Transmembrane helix</keyword>
<dbReference type="OrthoDB" id="117402at2"/>
<keyword evidence="3" id="KW-0560">Oxidoreductase</keyword>
<dbReference type="STRING" id="526227.Mesil_1857"/>
<organism evidence="9 10">
    <name type="scientific">Allomeiothermus silvanus (strain ATCC 700542 / DSM 9946 / NBRC 106475 / NCIMB 13440 / VI-R2)</name>
    <name type="common">Thermus silvanus</name>
    <dbReference type="NCBI Taxonomy" id="526227"/>
    <lineage>
        <taxon>Bacteria</taxon>
        <taxon>Thermotogati</taxon>
        <taxon>Deinococcota</taxon>
        <taxon>Deinococci</taxon>
        <taxon>Thermales</taxon>
        <taxon>Thermaceae</taxon>
        <taxon>Allomeiothermus</taxon>
    </lineage>
</organism>
<evidence type="ECO:0000256" key="4">
    <source>
        <dbReference type="ARBA" id="ARBA00023157"/>
    </source>
</evidence>
<reference evidence="9 10" key="1">
    <citation type="journal article" date="2010" name="Stand. Genomic Sci.">
        <title>Complete genome sequence of Meiothermus silvanus type strain (VI-R2).</title>
        <authorList>
            <person name="Sikorski J."/>
            <person name="Tindall B.J."/>
            <person name="Lowry S."/>
            <person name="Lucas S."/>
            <person name="Nolan M."/>
            <person name="Copeland A."/>
            <person name="Glavina Del Rio T."/>
            <person name="Tice H."/>
            <person name="Cheng J.F."/>
            <person name="Han C."/>
            <person name="Pitluck S."/>
            <person name="Liolios K."/>
            <person name="Ivanova N."/>
            <person name="Mavromatis K."/>
            <person name="Mikhailova N."/>
            <person name="Pati A."/>
            <person name="Goodwin L."/>
            <person name="Chen A."/>
            <person name="Palaniappan K."/>
            <person name="Land M."/>
            <person name="Hauser L."/>
            <person name="Chang Y.J."/>
            <person name="Jeffries C.D."/>
            <person name="Rohde M."/>
            <person name="Goker M."/>
            <person name="Woyke T."/>
            <person name="Bristow J."/>
            <person name="Eisen J.A."/>
            <person name="Markowitz V."/>
            <person name="Hugenholtz P."/>
            <person name="Kyrpides N.C."/>
            <person name="Klenk H.P."/>
            <person name="Lapidus A."/>
        </authorList>
    </citation>
    <scope>NUCLEOTIDE SEQUENCE [LARGE SCALE GENOMIC DNA]</scope>
    <source>
        <strain evidence="10">ATCC 700542 / DSM 9946 / VI-R2</strain>
    </source>
</reference>
<evidence type="ECO:0000313" key="9">
    <source>
        <dbReference type="EMBL" id="ADH63734.1"/>
    </source>
</evidence>
<dbReference type="Pfam" id="PF13462">
    <property type="entry name" value="Thioredoxin_4"/>
    <property type="match status" value="1"/>
</dbReference>
<dbReference type="InterPro" id="IPR012336">
    <property type="entry name" value="Thioredoxin-like_fold"/>
</dbReference>
<name>D7BGB8_ALLS1</name>
<dbReference type="AlphaFoldDB" id="D7BGB8"/>
<keyword evidence="5" id="KW-0676">Redox-active center</keyword>
<dbReference type="RefSeq" id="WP_013158291.1">
    <property type="nucleotide sequence ID" value="NC_014212.1"/>
</dbReference>
<dbReference type="PANTHER" id="PTHR13887">
    <property type="entry name" value="GLUTATHIONE S-TRANSFERASE KAPPA"/>
    <property type="match status" value="1"/>
</dbReference>
<feature type="domain" description="Thioredoxin" evidence="8">
    <location>
        <begin position="28"/>
        <end position="217"/>
    </location>
</feature>
<evidence type="ECO:0000256" key="6">
    <source>
        <dbReference type="SAM" id="MobiDB-lite"/>
    </source>
</evidence>
<dbReference type="EMBL" id="CP002042">
    <property type="protein sequence ID" value="ADH63734.1"/>
    <property type="molecule type" value="Genomic_DNA"/>
</dbReference>
<keyword evidence="4" id="KW-1015">Disulfide bond</keyword>
<dbReference type="Proteomes" id="UP000001916">
    <property type="component" value="Chromosome"/>
</dbReference>
<sequence>MQKANPSPQRGLFLIVAVIAVVLAVVLFVFLRPKPTAADPAAGARFVFGSPSAKVTIVDFSNYLCPHCADHALRNVPEIFRDYVDTGKVRYIFRDFPFTGQDNVIRAGEAAACAADANRYRDYHEVLFRAQRLWGGLSGAALDQFFIDLASQLGIPAGPFAECLRSGSKRAGVLADRDLTTQLALRGTPTFFVNGQLFDDGYVPYEKWKERIENALAGKTSAPSQGGESTPAPKQP</sequence>
<feature type="region of interest" description="Disordered" evidence="6">
    <location>
        <begin position="216"/>
        <end position="236"/>
    </location>
</feature>
<dbReference type="GO" id="GO:0016491">
    <property type="term" value="F:oxidoreductase activity"/>
    <property type="evidence" value="ECO:0007669"/>
    <property type="project" value="UniProtKB-KW"/>
</dbReference>
<keyword evidence="10" id="KW-1185">Reference proteome</keyword>
<dbReference type="Gene3D" id="3.40.30.10">
    <property type="entry name" value="Glutaredoxin"/>
    <property type="match status" value="1"/>
</dbReference>
<evidence type="ECO:0000256" key="2">
    <source>
        <dbReference type="ARBA" id="ARBA00022729"/>
    </source>
</evidence>